<evidence type="ECO:0000259" key="2">
    <source>
        <dbReference type="Pfam" id="PF21906"/>
    </source>
</evidence>
<gene>
    <name evidence="3" type="ORF">AREALGSMS7_01860</name>
</gene>
<dbReference type="SUPFAM" id="SSF46785">
    <property type="entry name" value="Winged helix' DNA-binding domain"/>
    <property type="match status" value="1"/>
</dbReference>
<dbReference type="PANTHER" id="PTHR43736:SF4">
    <property type="entry name" value="SLR1690 PROTEIN"/>
    <property type="match status" value="1"/>
</dbReference>
<feature type="domain" description="NrtR DNA-binding winged helix" evidence="2">
    <location>
        <begin position="178"/>
        <end position="237"/>
    </location>
</feature>
<keyword evidence="3" id="KW-0378">Hydrolase</keyword>
<dbReference type="Gene3D" id="1.10.10.10">
    <property type="entry name" value="Winged helix-like DNA-binding domain superfamily/Winged helix DNA-binding domain"/>
    <property type="match status" value="1"/>
</dbReference>
<dbReference type="EC" id="3.6.1.22" evidence="3"/>
<dbReference type="Proteomes" id="UP000204551">
    <property type="component" value="Chromosome"/>
</dbReference>
<dbReference type="InterPro" id="IPR015797">
    <property type="entry name" value="NUDIX_hydrolase-like_dom_sf"/>
</dbReference>
<dbReference type="InterPro" id="IPR000086">
    <property type="entry name" value="NUDIX_hydrolase_dom"/>
</dbReference>
<dbReference type="RefSeq" id="WP_198319230.1">
    <property type="nucleotide sequence ID" value="NZ_CP022515.1"/>
</dbReference>
<dbReference type="InterPro" id="IPR036390">
    <property type="entry name" value="WH_DNA-bd_sf"/>
</dbReference>
<dbReference type="Gene3D" id="3.90.79.10">
    <property type="entry name" value="Nucleoside Triphosphate Pyrophosphohydrolase"/>
    <property type="match status" value="1"/>
</dbReference>
<dbReference type="GO" id="GO:0016787">
    <property type="term" value="F:hydrolase activity"/>
    <property type="evidence" value="ECO:0007669"/>
    <property type="project" value="UniProtKB-KW"/>
</dbReference>
<sequence>MEKTILNPQDFVKQVTIDCVIFGFENGQLKVLISKINFKGPFHAIITGFIKNNEDVEKAADRVVFERTGLKGIYLEQFKVFGKVDRQRREFIDELIQINNLESTAEINDYEWFTKRHISIGFYALLDINKVNLELTEIDESLTWYNIHEVPSLIMDNNEILTEAHKSLLDDINNKFTAFNLLPEKFTMRDVQDIYETIFEREYVRPNFQKKILQMDVLERLEKKFTGAANKAPYLYKIKNT</sequence>
<organism evidence="3 4">
    <name type="scientific">Arenibacter algicola</name>
    <dbReference type="NCBI Taxonomy" id="616991"/>
    <lineage>
        <taxon>Bacteria</taxon>
        <taxon>Pseudomonadati</taxon>
        <taxon>Bacteroidota</taxon>
        <taxon>Flavobacteriia</taxon>
        <taxon>Flavobacteriales</taxon>
        <taxon>Flavobacteriaceae</taxon>
        <taxon>Arenibacter</taxon>
    </lineage>
</organism>
<dbReference type="Pfam" id="PF21906">
    <property type="entry name" value="WHD_NrtR"/>
    <property type="match status" value="1"/>
</dbReference>
<dbReference type="SUPFAM" id="SSF55811">
    <property type="entry name" value="Nudix"/>
    <property type="match status" value="1"/>
</dbReference>
<dbReference type="CDD" id="cd18873">
    <property type="entry name" value="NUDIX_NadM_like"/>
    <property type="match status" value="1"/>
</dbReference>
<dbReference type="PANTHER" id="PTHR43736">
    <property type="entry name" value="ADP-RIBOSE PYROPHOSPHATASE"/>
    <property type="match status" value="1"/>
</dbReference>
<dbReference type="Pfam" id="PF00293">
    <property type="entry name" value="NUDIX"/>
    <property type="match status" value="1"/>
</dbReference>
<dbReference type="KEGG" id="aalg:AREALGSMS7_01860"/>
<evidence type="ECO:0000313" key="4">
    <source>
        <dbReference type="Proteomes" id="UP000204551"/>
    </source>
</evidence>
<name>A0A221UVE6_9FLAO</name>
<evidence type="ECO:0000313" key="3">
    <source>
        <dbReference type="EMBL" id="ASO05324.1"/>
    </source>
</evidence>
<dbReference type="eggNOG" id="COG4111">
    <property type="taxonomic scope" value="Bacteria"/>
</dbReference>
<accession>A0A221UVE6</accession>
<dbReference type="AlphaFoldDB" id="A0A221UVE6"/>
<dbReference type="EMBL" id="CP022515">
    <property type="protein sequence ID" value="ASO05324.1"/>
    <property type="molecule type" value="Genomic_DNA"/>
</dbReference>
<reference evidence="3 4" key="1">
    <citation type="submission" date="2017-07" db="EMBL/GenBank/DDBJ databases">
        <title>Genome Sequence of Arenibacter algicola Strain SMS7 Isolated from a culture of the Diatom Skeletonema marinoi.</title>
        <authorList>
            <person name="Topel M."/>
            <person name="Pinder M.I.M."/>
            <person name="Johansson O.N."/>
            <person name="Kourtchenko O."/>
            <person name="Godhe A."/>
            <person name="Clarke A.K."/>
        </authorList>
    </citation>
    <scope>NUCLEOTIDE SEQUENCE [LARGE SCALE GENOMIC DNA]</scope>
    <source>
        <strain evidence="3 4">SMS7</strain>
    </source>
</reference>
<proteinExistence type="predicted"/>
<dbReference type="InterPro" id="IPR036388">
    <property type="entry name" value="WH-like_DNA-bd_sf"/>
</dbReference>
<dbReference type="InterPro" id="IPR054105">
    <property type="entry name" value="WHD_NrtR"/>
</dbReference>
<evidence type="ECO:0000259" key="1">
    <source>
        <dbReference type="Pfam" id="PF00293"/>
    </source>
</evidence>
<protein>
    <submittedName>
        <fullName evidence="3">NADH pyrophosphatase</fullName>
        <ecNumber evidence="3">3.6.1.22</ecNumber>
    </submittedName>
</protein>
<feature type="domain" description="Nudix hydrolase" evidence="1">
    <location>
        <begin position="14"/>
        <end position="117"/>
    </location>
</feature>
<dbReference type="STRING" id="616991.GCA_000733925_01618"/>